<feature type="region of interest" description="Disordered" evidence="1">
    <location>
        <begin position="553"/>
        <end position="637"/>
    </location>
</feature>
<feature type="compositionally biased region" description="Basic and acidic residues" evidence="1">
    <location>
        <begin position="560"/>
        <end position="572"/>
    </location>
</feature>
<feature type="compositionally biased region" description="Basic and acidic residues" evidence="1">
    <location>
        <begin position="586"/>
        <end position="608"/>
    </location>
</feature>
<reference evidence="2 3" key="1">
    <citation type="submission" date="2024-08" db="EMBL/GenBank/DDBJ databases">
        <title>Gnathostoma spinigerum genome.</title>
        <authorList>
            <person name="Gonzalez-Bertolin B."/>
            <person name="Monzon S."/>
            <person name="Zaballos A."/>
            <person name="Jimenez P."/>
            <person name="Dekumyoy P."/>
            <person name="Varona S."/>
            <person name="Cuesta I."/>
            <person name="Sumanam S."/>
            <person name="Adisakwattana P."/>
            <person name="Gasser R.B."/>
            <person name="Hernandez-Gonzalez A."/>
            <person name="Young N.D."/>
            <person name="Perteguer M.J."/>
        </authorList>
    </citation>
    <scope>NUCLEOTIDE SEQUENCE [LARGE SCALE GENOMIC DNA]</scope>
    <source>
        <strain evidence="2">AL3</strain>
        <tissue evidence="2">Liver</tissue>
    </source>
</reference>
<dbReference type="AlphaFoldDB" id="A0ABD6EYA8"/>
<sequence>MVDTGIQQNVCPSMDDSMAVVMAYLPTTLGDENENEFSQAIHEILKETFNISPADVKSVSKMASGNTPVLKANPGFGMNCKIVFRSCDLLSRVIAEKSKLVAPTTIHTLDEVTSHLEGMNVHQQHQYQHQEHHDDPEAARVEEGGTGDAGVSPQSVHTAADSLLLSPTISSELYRVQPSLSSGESVMTSTNEAVDCAARESRHCQDSAITTAMGCDGSARNHDSLTTNTTICSAQPTSEDMNKHKECVGDGDSERSDTLGEKEEVLEESAGRDSGNDDKVGLEKNNEANENKESFTKVLDDWRNWPIDKEGAPLFEFRKCAGQNEKRSIMIDNALPSDLYNPWIHAATQRARQIDTCFMQLYALESTKNGYGRILLSFSDDTAVMSAVINNLIHVRTHNCRRLRVFLPLTKGTMKQRQEIEKRQGHLREFPFSMRQLILKPLRDDVTEEHIRNEAFRDHEIEAVEFKQDLLGQRCALLTFKSASRAVLAHCANNYVPFGDTKNGDKWIRVLSCYVAIKESSTAASHDGLLTRNELKTYVEKKKDERFKGVKVDGAANGVHDGDHEDAGKARNIEPAASSLTSSGSDKVKGEVGADKAREEKSRIDRSVKKSSMRWNGSRRSTDAMRAESISGKRKRA</sequence>
<dbReference type="EMBL" id="JBGFUD010008817">
    <property type="protein sequence ID" value="MFH4982234.1"/>
    <property type="molecule type" value="Genomic_DNA"/>
</dbReference>
<dbReference type="Proteomes" id="UP001608902">
    <property type="component" value="Unassembled WGS sequence"/>
</dbReference>
<name>A0ABD6EYA8_9BILA</name>
<proteinExistence type="predicted"/>
<evidence type="ECO:0000313" key="3">
    <source>
        <dbReference type="Proteomes" id="UP001608902"/>
    </source>
</evidence>
<organism evidence="2 3">
    <name type="scientific">Gnathostoma spinigerum</name>
    <dbReference type="NCBI Taxonomy" id="75299"/>
    <lineage>
        <taxon>Eukaryota</taxon>
        <taxon>Metazoa</taxon>
        <taxon>Ecdysozoa</taxon>
        <taxon>Nematoda</taxon>
        <taxon>Chromadorea</taxon>
        <taxon>Rhabditida</taxon>
        <taxon>Spirurina</taxon>
        <taxon>Gnathostomatomorpha</taxon>
        <taxon>Gnathostomatoidea</taxon>
        <taxon>Gnathostomatidae</taxon>
        <taxon>Gnathostoma</taxon>
    </lineage>
</organism>
<protein>
    <submittedName>
        <fullName evidence="2">Uncharacterized protein</fullName>
    </submittedName>
</protein>
<accession>A0ABD6EYA8</accession>
<feature type="compositionally biased region" description="Basic and acidic residues" evidence="1">
    <location>
        <begin position="240"/>
        <end position="293"/>
    </location>
</feature>
<feature type="region of interest" description="Disordered" evidence="1">
    <location>
        <begin position="123"/>
        <end position="155"/>
    </location>
</feature>
<evidence type="ECO:0000256" key="1">
    <source>
        <dbReference type="SAM" id="MobiDB-lite"/>
    </source>
</evidence>
<keyword evidence="3" id="KW-1185">Reference proteome</keyword>
<feature type="region of interest" description="Disordered" evidence="1">
    <location>
        <begin position="236"/>
        <end position="293"/>
    </location>
</feature>
<comment type="caution">
    <text evidence="2">The sequence shown here is derived from an EMBL/GenBank/DDBJ whole genome shotgun (WGS) entry which is preliminary data.</text>
</comment>
<evidence type="ECO:0000313" key="2">
    <source>
        <dbReference type="EMBL" id="MFH4982234.1"/>
    </source>
</evidence>
<feature type="compositionally biased region" description="Basic and acidic residues" evidence="1">
    <location>
        <begin position="128"/>
        <end position="143"/>
    </location>
</feature>
<gene>
    <name evidence="2" type="ORF">AB6A40_008943</name>
</gene>